<dbReference type="PANTHER" id="PTHR43357:SF4">
    <property type="entry name" value="INNER MEMBRANE ABC TRANSPORTER PERMEASE PROTEIN YDCV"/>
    <property type="match status" value="1"/>
</dbReference>
<dbReference type="Proteomes" id="UP000005756">
    <property type="component" value="Unassembled WGS sequence"/>
</dbReference>
<dbReference type="Proteomes" id="UP000216538">
    <property type="component" value="Unassembled WGS sequence"/>
</dbReference>
<dbReference type="PROSITE" id="PS50928">
    <property type="entry name" value="ABC_TM1"/>
    <property type="match status" value="1"/>
</dbReference>
<comment type="subcellular location">
    <subcellularLocation>
        <location evidence="1">Cell inner membrane</location>
        <topology evidence="1">Multi-pass membrane protein</topology>
    </subcellularLocation>
    <subcellularLocation>
        <location evidence="8">Cell membrane</location>
        <topology evidence="8">Multi-pass membrane protein</topology>
    </subcellularLocation>
</comment>
<organism evidence="10 12">
    <name type="scientific">Vreelandella boliviensis LC1</name>
    <dbReference type="NCBI Taxonomy" id="1072583"/>
    <lineage>
        <taxon>Bacteria</taxon>
        <taxon>Pseudomonadati</taxon>
        <taxon>Pseudomonadota</taxon>
        <taxon>Gammaproteobacteria</taxon>
        <taxon>Oceanospirillales</taxon>
        <taxon>Halomonadaceae</taxon>
        <taxon>Vreelandella</taxon>
    </lineage>
</organism>
<dbReference type="PANTHER" id="PTHR43357">
    <property type="entry name" value="INNER MEMBRANE ABC TRANSPORTER PERMEASE PROTEIN YDCV"/>
    <property type="match status" value="1"/>
</dbReference>
<dbReference type="RefSeq" id="WP_007112791.1">
    <property type="nucleotide sequence ID" value="NZ_JH393257.1"/>
</dbReference>
<dbReference type="OrthoDB" id="9815533at2"/>
<feature type="transmembrane region" description="Helical" evidence="8">
    <location>
        <begin position="239"/>
        <end position="261"/>
    </location>
</feature>
<evidence type="ECO:0000313" key="11">
    <source>
        <dbReference type="EMBL" id="OZT72707.1"/>
    </source>
</evidence>
<reference evidence="11 13" key="2">
    <citation type="submission" date="2017-07" db="EMBL/GenBank/DDBJ databases">
        <title>Shotgun whole genome sequences of three halophilic bacterial isolates.</title>
        <authorList>
            <person name="Pozzo T."/>
            <person name="Higdon S.M."/>
            <person name="Quillaguaman J."/>
        </authorList>
    </citation>
    <scope>NUCLEOTIDE SEQUENCE [LARGE SCALE GENOMIC DNA]</scope>
    <source>
        <strain evidence="11 13">LC1</strain>
    </source>
</reference>
<dbReference type="AlphaFoldDB" id="A0A265DTS2"/>
<comment type="similarity">
    <text evidence="8">Belongs to the binding-protein-dependent transport system permease family.</text>
</comment>
<evidence type="ECO:0000256" key="7">
    <source>
        <dbReference type="ARBA" id="ARBA00023136"/>
    </source>
</evidence>
<feature type="transmembrane region" description="Helical" evidence="8">
    <location>
        <begin position="12"/>
        <end position="33"/>
    </location>
</feature>
<evidence type="ECO:0000313" key="13">
    <source>
        <dbReference type="Proteomes" id="UP000216538"/>
    </source>
</evidence>
<dbReference type="GO" id="GO:0055085">
    <property type="term" value="P:transmembrane transport"/>
    <property type="evidence" value="ECO:0007669"/>
    <property type="project" value="InterPro"/>
</dbReference>
<evidence type="ECO:0000256" key="1">
    <source>
        <dbReference type="ARBA" id="ARBA00004429"/>
    </source>
</evidence>
<dbReference type="GO" id="GO:0005886">
    <property type="term" value="C:plasma membrane"/>
    <property type="evidence" value="ECO:0007669"/>
    <property type="project" value="UniProtKB-SubCell"/>
</dbReference>
<keyword evidence="2 8" id="KW-0813">Transport</keyword>
<evidence type="ECO:0000256" key="3">
    <source>
        <dbReference type="ARBA" id="ARBA00022475"/>
    </source>
</evidence>
<keyword evidence="7 8" id="KW-0472">Membrane</keyword>
<evidence type="ECO:0000256" key="2">
    <source>
        <dbReference type="ARBA" id="ARBA00022448"/>
    </source>
</evidence>
<protein>
    <submittedName>
        <fullName evidence="11">Polyamine ABC transporter permease</fullName>
    </submittedName>
    <submittedName>
        <fullName evidence="10">Spermidine/putrescine transport system permease protein potC</fullName>
    </submittedName>
</protein>
<dbReference type="InterPro" id="IPR000515">
    <property type="entry name" value="MetI-like"/>
</dbReference>
<keyword evidence="4" id="KW-0997">Cell inner membrane</keyword>
<evidence type="ECO:0000256" key="4">
    <source>
        <dbReference type="ARBA" id="ARBA00022519"/>
    </source>
</evidence>
<name>A0A265DTS2_9GAMM</name>
<dbReference type="Pfam" id="PF00528">
    <property type="entry name" value="BPD_transp_1"/>
    <property type="match status" value="1"/>
</dbReference>
<dbReference type="Gene3D" id="1.10.3720.10">
    <property type="entry name" value="MetI-like"/>
    <property type="match status" value="1"/>
</dbReference>
<dbReference type="EMBL" id="JH393257">
    <property type="protein sequence ID" value="EHJ94855.1"/>
    <property type="molecule type" value="Genomic_DNA"/>
</dbReference>
<evidence type="ECO:0000259" key="9">
    <source>
        <dbReference type="PROSITE" id="PS50928"/>
    </source>
</evidence>
<evidence type="ECO:0000256" key="5">
    <source>
        <dbReference type="ARBA" id="ARBA00022692"/>
    </source>
</evidence>
<evidence type="ECO:0000313" key="12">
    <source>
        <dbReference type="Proteomes" id="UP000005756"/>
    </source>
</evidence>
<accession>A0A265DTS2</accession>
<dbReference type="EMBL" id="NPEY01000019">
    <property type="protein sequence ID" value="OZT72707.1"/>
    <property type="molecule type" value="Genomic_DNA"/>
</dbReference>
<feature type="transmembrane region" description="Helical" evidence="8">
    <location>
        <begin position="142"/>
        <end position="161"/>
    </location>
</feature>
<reference evidence="10 12" key="1">
    <citation type="submission" date="2011-10" db="EMBL/GenBank/DDBJ databases">
        <authorList>
            <person name="Quillaguamn J."/>
            <person name="Guzmn D."/>
            <person name="Balderrama-Subieta A."/>
            <person name="Cardona-Ortuo C."/>
            <person name="Guevara-Martnez M."/>
            <person name="Callisaya-Quispe N."/>
        </authorList>
    </citation>
    <scope>NUCLEOTIDE SEQUENCE [LARGE SCALE GENOMIC DNA]</scope>
    <source>
        <strain evidence="10 12">LC1</strain>
    </source>
</reference>
<feature type="domain" description="ABC transmembrane type-1" evidence="9">
    <location>
        <begin position="64"/>
        <end position="258"/>
    </location>
</feature>
<keyword evidence="13" id="KW-1185">Reference proteome</keyword>
<evidence type="ECO:0000313" key="10">
    <source>
        <dbReference type="EMBL" id="EHJ94855.1"/>
    </source>
</evidence>
<keyword evidence="3" id="KW-1003">Cell membrane</keyword>
<evidence type="ECO:0000256" key="6">
    <source>
        <dbReference type="ARBA" id="ARBA00022989"/>
    </source>
</evidence>
<feature type="transmembrane region" description="Helical" evidence="8">
    <location>
        <begin position="99"/>
        <end position="122"/>
    </location>
</feature>
<gene>
    <name evidence="11" type="ORF">CE457_18140</name>
    <name evidence="10" type="ORF">KUC_1814</name>
</gene>
<sequence>MNIYRVGWLAKLLALITMGFLMLPLAAVIPVSFTGKRYLSMPEGDWSLRHYIALFNSSEWIGSIMNSAIVAISAALLATLLSTAFVIAVWYRNNQWTRWLIGLCMLPLIVPPVVSAMVLYFMTTNVSHIAPSLGYDSLPGVILAHTLLIVPFGVINMLVAISRVDRRIELAARNLGAGLWQTTWMVLLPNLRLSMLTTFLLCFILSWEEIAVTLFITSWEVITLPRQIWSGLRDNVDPVVAAISTLLIILTLTLLFLRMAIQGWRAGQQHP</sequence>
<dbReference type="InterPro" id="IPR035906">
    <property type="entry name" value="MetI-like_sf"/>
</dbReference>
<proteinExistence type="inferred from homology"/>
<keyword evidence="5 8" id="KW-0812">Transmembrane</keyword>
<dbReference type="STRING" id="1072583.KUC_1814"/>
<dbReference type="SUPFAM" id="SSF161098">
    <property type="entry name" value="MetI-like"/>
    <property type="match status" value="1"/>
</dbReference>
<feature type="transmembrane region" description="Helical" evidence="8">
    <location>
        <begin position="193"/>
        <end position="219"/>
    </location>
</feature>
<keyword evidence="6 8" id="KW-1133">Transmembrane helix</keyword>
<feature type="transmembrane region" description="Helical" evidence="8">
    <location>
        <begin position="64"/>
        <end position="87"/>
    </location>
</feature>
<dbReference type="CDD" id="cd06261">
    <property type="entry name" value="TM_PBP2"/>
    <property type="match status" value="1"/>
</dbReference>
<evidence type="ECO:0000256" key="8">
    <source>
        <dbReference type="RuleBase" id="RU363032"/>
    </source>
</evidence>